<name>T1ILC7_STRMM</name>
<organism evidence="1 2">
    <name type="scientific">Strigamia maritima</name>
    <name type="common">European centipede</name>
    <name type="synonym">Geophilus maritimus</name>
    <dbReference type="NCBI Taxonomy" id="126957"/>
    <lineage>
        <taxon>Eukaryota</taxon>
        <taxon>Metazoa</taxon>
        <taxon>Ecdysozoa</taxon>
        <taxon>Arthropoda</taxon>
        <taxon>Myriapoda</taxon>
        <taxon>Chilopoda</taxon>
        <taxon>Pleurostigmophora</taxon>
        <taxon>Geophilomorpha</taxon>
        <taxon>Linotaeniidae</taxon>
        <taxon>Strigamia</taxon>
    </lineage>
</organism>
<keyword evidence="2" id="KW-1185">Reference proteome</keyword>
<reference evidence="2" key="1">
    <citation type="submission" date="2011-05" db="EMBL/GenBank/DDBJ databases">
        <authorList>
            <person name="Richards S.R."/>
            <person name="Qu J."/>
            <person name="Jiang H."/>
            <person name="Jhangiani S.N."/>
            <person name="Agravi P."/>
            <person name="Goodspeed R."/>
            <person name="Gross S."/>
            <person name="Mandapat C."/>
            <person name="Jackson L."/>
            <person name="Mathew T."/>
            <person name="Pu L."/>
            <person name="Thornton R."/>
            <person name="Saada N."/>
            <person name="Wilczek-Boney K.B."/>
            <person name="Lee S."/>
            <person name="Kovar C."/>
            <person name="Wu Y."/>
            <person name="Scherer S.E."/>
            <person name="Worley K.C."/>
            <person name="Muzny D.M."/>
            <person name="Gibbs R."/>
        </authorList>
    </citation>
    <scope>NUCLEOTIDE SEQUENCE</scope>
    <source>
        <strain evidence="2">Brora</strain>
    </source>
</reference>
<reference evidence="1" key="2">
    <citation type="submission" date="2015-02" db="UniProtKB">
        <authorList>
            <consortium name="EnsemblMetazoa"/>
        </authorList>
    </citation>
    <scope>IDENTIFICATION</scope>
</reference>
<evidence type="ECO:0000313" key="2">
    <source>
        <dbReference type="Proteomes" id="UP000014500"/>
    </source>
</evidence>
<dbReference type="HOGENOM" id="CLU_1909285_0_0_1"/>
<dbReference type="AlphaFoldDB" id="T1ILC7"/>
<accession>T1ILC7</accession>
<evidence type="ECO:0000313" key="1">
    <source>
        <dbReference type="EnsemblMetazoa" id="SMAR001750-PA"/>
    </source>
</evidence>
<sequence>MLGLSPSNGRKISITLGHISRTGLAQEDSCPDQAPRFVSLSRSGANRSLSLLFCYLSVSWGRDGALWEVLFQLKPGYPIALQFVQIPGSRAALWENIVVSTRILTNVPFFAEDLLRMVLNLLIVAPSIDKNRK</sequence>
<protein>
    <submittedName>
        <fullName evidence="1">Uncharacterized protein</fullName>
    </submittedName>
</protein>
<dbReference type="Proteomes" id="UP000014500">
    <property type="component" value="Unassembled WGS sequence"/>
</dbReference>
<dbReference type="EnsemblMetazoa" id="SMAR001750-RA">
    <property type="protein sequence ID" value="SMAR001750-PA"/>
    <property type="gene ID" value="SMAR001750"/>
</dbReference>
<dbReference type="EMBL" id="JH430789">
    <property type="status" value="NOT_ANNOTATED_CDS"/>
    <property type="molecule type" value="Genomic_DNA"/>
</dbReference>
<dbReference type="PhylomeDB" id="T1ILC7"/>
<proteinExistence type="predicted"/>